<keyword evidence="4 7" id="KW-0067">ATP-binding</keyword>
<dbReference type="PROSITE" id="PS50893">
    <property type="entry name" value="ABC_TRANSPORTER_2"/>
    <property type="match status" value="2"/>
</dbReference>
<dbReference type="CDD" id="cd03257">
    <property type="entry name" value="ABC_NikE_OppD_transporters"/>
    <property type="match status" value="2"/>
</dbReference>
<accession>A0ABT4TR57</accession>
<comment type="similarity">
    <text evidence="1">Belongs to the ABC transporter superfamily.</text>
</comment>
<dbReference type="EMBL" id="JAQFWP010000042">
    <property type="protein sequence ID" value="MDA2806840.1"/>
    <property type="molecule type" value="Genomic_DNA"/>
</dbReference>
<dbReference type="PROSITE" id="PS00211">
    <property type="entry name" value="ABC_TRANSPORTER_1"/>
    <property type="match status" value="2"/>
</dbReference>
<gene>
    <name evidence="7" type="ORF">O4U47_20200</name>
</gene>
<dbReference type="Proteomes" id="UP001165685">
    <property type="component" value="Unassembled WGS sequence"/>
</dbReference>
<organism evidence="7 8">
    <name type="scientific">Nocardiopsis suaedae</name>
    <dbReference type="NCBI Taxonomy" id="3018444"/>
    <lineage>
        <taxon>Bacteria</taxon>
        <taxon>Bacillati</taxon>
        <taxon>Actinomycetota</taxon>
        <taxon>Actinomycetes</taxon>
        <taxon>Streptosporangiales</taxon>
        <taxon>Nocardiopsidaceae</taxon>
        <taxon>Nocardiopsis</taxon>
    </lineage>
</organism>
<dbReference type="NCBIfam" id="NF008453">
    <property type="entry name" value="PRK11308.1"/>
    <property type="match status" value="2"/>
</dbReference>
<protein>
    <submittedName>
        <fullName evidence="7">ABC transporter ATP-binding protein</fullName>
    </submittedName>
</protein>
<evidence type="ECO:0000313" key="8">
    <source>
        <dbReference type="Proteomes" id="UP001165685"/>
    </source>
</evidence>
<evidence type="ECO:0000259" key="6">
    <source>
        <dbReference type="PROSITE" id="PS50893"/>
    </source>
</evidence>
<feature type="domain" description="ABC transporter" evidence="6">
    <location>
        <begin position="5"/>
        <end position="253"/>
    </location>
</feature>
<keyword evidence="3" id="KW-0547">Nucleotide-binding</keyword>
<dbReference type="PANTHER" id="PTHR43776">
    <property type="entry name" value="TRANSPORT ATP-BINDING PROTEIN"/>
    <property type="match status" value="1"/>
</dbReference>
<keyword evidence="8" id="KW-1185">Reference proteome</keyword>
<feature type="compositionally biased region" description="Low complexity" evidence="5">
    <location>
        <begin position="255"/>
        <end position="275"/>
    </location>
</feature>
<dbReference type="InterPro" id="IPR003439">
    <property type="entry name" value="ABC_transporter-like_ATP-bd"/>
</dbReference>
<evidence type="ECO:0000256" key="2">
    <source>
        <dbReference type="ARBA" id="ARBA00022448"/>
    </source>
</evidence>
<evidence type="ECO:0000256" key="5">
    <source>
        <dbReference type="SAM" id="MobiDB-lite"/>
    </source>
</evidence>
<keyword evidence="2" id="KW-0813">Transport</keyword>
<dbReference type="SUPFAM" id="SSF52540">
    <property type="entry name" value="P-loop containing nucleoside triphosphate hydrolases"/>
    <property type="match status" value="2"/>
</dbReference>
<comment type="caution">
    <text evidence="7">The sequence shown here is derived from an EMBL/GenBank/DDBJ whole genome shotgun (WGS) entry which is preliminary data.</text>
</comment>
<dbReference type="PANTHER" id="PTHR43776:SF7">
    <property type="entry name" value="D,D-DIPEPTIDE TRANSPORT ATP-BINDING PROTEIN DDPF-RELATED"/>
    <property type="match status" value="1"/>
</dbReference>
<feature type="compositionally biased region" description="Pro residues" evidence="5">
    <location>
        <begin position="281"/>
        <end position="308"/>
    </location>
</feature>
<dbReference type="InterPro" id="IPR050319">
    <property type="entry name" value="ABC_transp_ATP-bind"/>
</dbReference>
<dbReference type="InterPro" id="IPR017871">
    <property type="entry name" value="ABC_transporter-like_CS"/>
</dbReference>
<dbReference type="SMART" id="SM00382">
    <property type="entry name" value="AAA"/>
    <property type="match status" value="2"/>
</dbReference>
<dbReference type="Pfam" id="PF00005">
    <property type="entry name" value="ABC_tran"/>
    <property type="match status" value="2"/>
</dbReference>
<dbReference type="Gene3D" id="3.40.50.300">
    <property type="entry name" value="P-loop containing nucleotide triphosphate hydrolases"/>
    <property type="match status" value="2"/>
</dbReference>
<feature type="region of interest" description="Disordered" evidence="5">
    <location>
        <begin position="254"/>
        <end position="309"/>
    </location>
</feature>
<sequence length="563" mass="59546">MSPVLEVEGLRVRRGGTELVRGVDLRLEAGAFLGLVGASGAGKSLTALAVAGLLDDGLEAAGSVRLAGVGHDLVGAPERAMRAVRGRRIGMVFQEPMAALNPLHRVGTQVAEAVRVHADRLGRAEARERAVGLLGRMGLPRPERLARAYPHQLSGGQRQRVVLAMAVADDPALLVCDEPATALDATVRRRVLDLIGQAARERGAAVLYISHDLREVARLCDRVAVMDRGAVVESGPTARVLEEPRHEAARTLVRAAAPRPSPSSSPSSSLADSSSVARHPPTSPSTPPSPTPPVSPAPPPAHAPPPPVIRAEGLTRRFRVPGSGVLPWGGALTALDAVDLEVPEGAGFGVVGESGAGKSTLVRLLAGLDRATAGTLEVAGVRVDGASERGLRPLRRAVQVVYQDPQGSLDPRMRVGDIVAEPLVGAGVPRQERAARVAGVLESVGLSPQDARRRPRHFSGGQRQRIAIARALAPRPRVLLADEPVSALDMSVRGQIMDLLLKLAASEGLTLVIVSHDLEVVRALCSRVAIMRQGRIVEQGLVERVWKHPEHEYTRELLEASRL</sequence>
<feature type="domain" description="ABC transporter" evidence="6">
    <location>
        <begin position="309"/>
        <end position="558"/>
    </location>
</feature>
<dbReference type="RefSeq" id="WP_270679475.1">
    <property type="nucleotide sequence ID" value="NZ_JAQFWP010000042.1"/>
</dbReference>
<evidence type="ECO:0000256" key="4">
    <source>
        <dbReference type="ARBA" id="ARBA00022840"/>
    </source>
</evidence>
<evidence type="ECO:0000313" key="7">
    <source>
        <dbReference type="EMBL" id="MDA2806840.1"/>
    </source>
</evidence>
<dbReference type="InterPro" id="IPR027417">
    <property type="entry name" value="P-loop_NTPase"/>
</dbReference>
<proteinExistence type="inferred from homology"/>
<name>A0ABT4TR57_9ACTN</name>
<reference evidence="7" key="1">
    <citation type="submission" date="2023-01" db="EMBL/GenBank/DDBJ databases">
        <title>Draft genome sequence of Nocardiopsis sp. LSu2-4 isolated from halophytes.</title>
        <authorList>
            <person name="Duangmal K."/>
            <person name="Chantavorakit T."/>
        </authorList>
    </citation>
    <scope>NUCLEOTIDE SEQUENCE</scope>
    <source>
        <strain evidence="7">LSu2-4</strain>
    </source>
</reference>
<dbReference type="InterPro" id="IPR003593">
    <property type="entry name" value="AAA+_ATPase"/>
</dbReference>
<dbReference type="GO" id="GO:0005524">
    <property type="term" value="F:ATP binding"/>
    <property type="evidence" value="ECO:0007669"/>
    <property type="project" value="UniProtKB-KW"/>
</dbReference>
<evidence type="ECO:0000256" key="1">
    <source>
        <dbReference type="ARBA" id="ARBA00005417"/>
    </source>
</evidence>
<evidence type="ECO:0000256" key="3">
    <source>
        <dbReference type="ARBA" id="ARBA00022741"/>
    </source>
</evidence>